<comment type="caution">
    <text evidence="8">The sequence shown here is derived from an EMBL/GenBank/DDBJ whole genome shotgun (WGS) entry which is preliminary data.</text>
</comment>
<proteinExistence type="inferred from homology"/>
<feature type="domain" description="RNA polymerase sigma-70 region 4" evidence="7">
    <location>
        <begin position="133"/>
        <end position="166"/>
    </location>
</feature>
<evidence type="ECO:0000256" key="4">
    <source>
        <dbReference type="ARBA" id="ARBA00023125"/>
    </source>
</evidence>
<dbReference type="InterPro" id="IPR039425">
    <property type="entry name" value="RNA_pol_sigma-70-like"/>
</dbReference>
<dbReference type="Pfam" id="PF04542">
    <property type="entry name" value="Sigma70_r2"/>
    <property type="match status" value="1"/>
</dbReference>
<evidence type="ECO:0000256" key="2">
    <source>
        <dbReference type="ARBA" id="ARBA00023015"/>
    </source>
</evidence>
<gene>
    <name evidence="8" type="ORF">QUW60_09465</name>
</gene>
<keyword evidence="9" id="KW-1185">Reference proteome</keyword>
<feature type="domain" description="RNA polymerase sigma-70 region 2" evidence="6">
    <location>
        <begin position="28"/>
        <end position="96"/>
    </location>
</feature>
<dbReference type="EMBL" id="JAUDEN010000015">
    <property type="protein sequence ID" value="MDM8325450.1"/>
    <property type="molecule type" value="Genomic_DNA"/>
</dbReference>
<evidence type="ECO:0000256" key="1">
    <source>
        <dbReference type="ARBA" id="ARBA00010641"/>
    </source>
</evidence>
<dbReference type="NCBIfam" id="TIGR02937">
    <property type="entry name" value="sigma70-ECF"/>
    <property type="match status" value="1"/>
</dbReference>
<evidence type="ECO:0000256" key="5">
    <source>
        <dbReference type="ARBA" id="ARBA00023163"/>
    </source>
</evidence>
<evidence type="ECO:0000256" key="3">
    <source>
        <dbReference type="ARBA" id="ARBA00023082"/>
    </source>
</evidence>
<reference evidence="9" key="1">
    <citation type="submission" date="2023-07" db="EMBL/GenBank/DDBJ databases">
        <title>Identification and characterization of horizontal gene transfer across gut microbiota members of farm animals based on homology search.</title>
        <authorList>
            <person name="Schwarzerova J."/>
            <person name="Nykrynova M."/>
            <person name="Jureckova K."/>
            <person name="Cejkova D."/>
            <person name="Rychlik I."/>
        </authorList>
    </citation>
    <scope>NUCLEOTIDE SEQUENCE [LARGE SCALE GENOMIC DNA]</scope>
    <source>
        <strain evidence="9">109_WCHN</strain>
    </source>
</reference>
<dbReference type="SUPFAM" id="SSF88659">
    <property type="entry name" value="Sigma3 and sigma4 domains of RNA polymerase sigma factors"/>
    <property type="match status" value="1"/>
</dbReference>
<dbReference type="InterPro" id="IPR007630">
    <property type="entry name" value="RNA_pol_sigma70_r4"/>
</dbReference>
<comment type="similarity">
    <text evidence="1">Belongs to the sigma-70 factor family. ECF subfamily.</text>
</comment>
<dbReference type="Gene3D" id="1.10.10.10">
    <property type="entry name" value="Winged helix-like DNA-binding domain superfamily/Winged helix DNA-binding domain"/>
    <property type="match status" value="1"/>
</dbReference>
<evidence type="ECO:0000313" key="8">
    <source>
        <dbReference type="EMBL" id="MDM8325450.1"/>
    </source>
</evidence>
<dbReference type="InterPro" id="IPR013325">
    <property type="entry name" value="RNA_pol_sigma_r2"/>
</dbReference>
<keyword evidence="3" id="KW-0731">Sigma factor</keyword>
<evidence type="ECO:0000259" key="6">
    <source>
        <dbReference type="Pfam" id="PF04542"/>
    </source>
</evidence>
<keyword evidence="5" id="KW-0804">Transcription</keyword>
<dbReference type="Gene3D" id="1.10.1740.10">
    <property type="match status" value="1"/>
</dbReference>
<evidence type="ECO:0000313" key="9">
    <source>
        <dbReference type="Proteomes" id="UP001169458"/>
    </source>
</evidence>
<keyword evidence="2" id="KW-0805">Transcription regulation</keyword>
<dbReference type="Proteomes" id="UP001169458">
    <property type="component" value="Unassembled WGS sequence"/>
</dbReference>
<dbReference type="InterPro" id="IPR036388">
    <property type="entry name" value="WH-like_DNA-bd_sf"/>
</dbReference>
<keyword evidence="4" id="KW-0238">DNA-binding</keyword>
<sequence length="195" mass="23314">MKKTEHLRDDMLIEAYRQTQSQKAALALHKRYEPLIRRLIQNVILNHEEQMDLMQEIEIKIFQSLLLSYTEQGKFKQWVKTITVNMINDYLRRRAKAPQMIDCDINSLPALYYDERKEQQHKEKIYRIIEVVIQQLSPAHRLLLQKVFFENKSFREISQELGISKSGSHKRLKSLFPKIEQTLREMGINGLESDW</sequence>
<evidence type="ECO:0000259" key="7">
    <source>
        <dbReference type="Pfam" id="PF04545"/>
    </source>
</evidence>
<dbReference type="InterPro" id="IPR014284">
    <property type="entry name" value="RNA_pol_sigma-70_dom"/>
</dbReference>
<dbReference type="InterPro" id="IPR013324">
    <property type="entry name" value="RNA_pol_sigma_r3/r4-like"/>
</dbReference>
<dbReference type="RefSeq" id="WP_258336725.1">
    <property type="nucleotide sequence ID" value="NZ_JAUDCP010000010.1"/>
</dbReference>
<dbReference type="PANTHER" id="PTHR43133">
    <property type="entry name" value="RNA POLYMERASE ECF-TYPE SIGMA FACTO"/>
    <property type="match status" value="1"/>
</dbReference>
<dbReference type="PANTHER" id="PTHR43133:SF8">
    <property type="entry name" value="RNA POLYMERASE SIGMA FACTOR HI_1459-RELATED"/>
    <property type="match status" value="1"/>
</dbReference>
<dbReference type="Pfam" id="PF04545">
    <property type="entry name" value="Sigma70_r4"/>
    <property type="match status" value="1"/>
</dbReference>
<dbReference type="SUPFAM" id="SSF88946">
    <property type="entry name" value="Sigma2 domain of RNA polymerase sigma factors"/>
    <property type="match status" value="1"/>
</dbReference>
<protein>
    <submittedName>
        <fullName evidence="8">Sigma-70 family RNA polymerase sigma factor</fullName>
    </submittedName>
</protein>
<accession>A0ABT7VIK7</accession>
<name>A0ABT7VIK7_9BACE</name>
<organism evidence="8 9">
    <name type="scientific">Bacteroides gallinaceum</name>
    <dbReference type="NCBI Taxonomy" id="1462571"/>
    <lineage>
        <taxon>Bacteria</taxon>
        <taxon>Pseudomonadati</taxon>
        <taxon>Bacteroidota</taxon>
        <taxon>Bacteroidia</taxon>
        <taxon>Bacteroidales</taxon>
        <taxon>Bacteroidaceae</taxon>
        <taxon>Bacteroides</taxon>
    </lineage>
</organism>
<dbReference type="InterPro" id="IPR007627">
    <property type="entry name" value="RNA_pol_sigma70_r2"/>
</dbReference>